<accession>A0A235BAG4</accession>
<comment type="caution">
    <text evidence="1">The sequence shown here is derived from an EMBL/GenBank/DDBJ whole genome shotgun (WGS) entry which is preliminary data.</text>
</comment>
<keyword evidence="2" id="KW-1185">Reference proteome</keyword>
<dbReference type="EMBL" id="NOWF01000002">
    <property type="protein sequence ID" value="OYD08877.1"/>
    <property type="molecule type" value="Genomic_DNA"/>
</dbReference>
<dbReference type="AlphaFoldDB" id="A0A235BAG4"/>
<organism evidence="1 2">
    <name type="scientific">Paludifilum halophilum</name>
    <dbReference type="NCBI Taxonomy" id="1642702"/>
    <lineage>
        <taxon>Bacteria</taxon>
        <taxon>Bacillati</taxon>
        <taxon>Bacillota</taxon>
        <taxon>Bacilli</taxon>
        <taxon>Bacillales</taxon>
        <taxon>Thermoactinomycetaceae</taxon>
        <taxon>Paludifilum</taxon>
    </lineage>
</organism>
<dbReference type="Proteomes" id="UP000215459">
    <property type="component" value="Unassembled WGS sequence"/>
</dbReference>
<protein>
    <submittedName>
        <fullName evidence="1">Uncharacterized protein</fullName>
    </submittedName>
</protein>
<evidence type="ECO:0000313" key="1">
    <source>
        <dbReference type="EMBL" id="OYD08877.1"/>
    </source>
</evidence>
<reference evidence="1 2" key="1">
    <citation type="submission" date="2017-07" db="EMBL/GenBank/DDBJ databases">
        <title>The genome sequence of Paludifilum halophilum highlights mechanisms for microbial adaptation to high salt environemnts.</title>
        <authorList>
            <person name="Belbahri L."/>
        </authorList>
    </citation>
    <scope>NUCLEOTIDE SEQUENCE [LARGE SCALE GENOMIC DNA]</scope>
    <source>
        <strain evidence="1 2">DSM 102817</strain>
    </source>
</reference>
<name>A0A235BAG4_9BACL</name>
<proteinExistence type="predicted"/>
<evidence type="ECO:0000313" key="2">
    <source>
        <dbReference type="Proteomes" id="UP000215459"/>
    </source>
</evidence>
<sequence length="66" mass="7814">MGLYFIIWFFRIINRFSSIYYITPLSATKKEGVPSLFLGYDWRDPQNEKTPPATADGVFWKNKITY</sequence>
<gene>
    <name evidence="1" type="ORF">CHM34_03580</name>
</gene>